<feature type="domain" description="Fibronectin type-III" evidence="3">
    <location>
        <begin position="14"/>
        <end position="111"/>
    </location>
</feature>
<keyword evidence="2" id="KW-0472">Membrane</keyword>
<dbReference type="CDD" id="cd00063">
    <property type="entry name" value="FN3"/>
    <property type="match status" value="1"/>
</dbReference>
<dbReference type="InterPro" id="IPR050713">
    <property type="entry name" value="RTP_Phos/Ushers"/>
</dbReference>
<feature type="compositionally biased region" description="Low complexity" evidence="1">
    <location>
        <begin position="720"/>
        <end position="736"/>
    </location>
</feature>
<evidence type="ECO:0000259" key="3">
    <source>
        <dbReference type="PROSITE" id="PS50853"/>
    </source>
</evidence>
<dbReference type="InterPro" id="IPR003961">
    <property type="entry name" value="FN3_dom"/>
</dbReference>
<dbReference type="OrthoDB" id="10253954at2759"/>
<accession>A0A183A805</accession>
<proteinExistence type="predicted"/>
<dbReference type="InterPro" id="IPR013783">
    <property type="entry name" value="Ig-like_fold"/>
</dbReference>
<dbReference type="PANTHER" id="PTHR46957">
    <property type="entry name" value="CYTOKINE RECEPTOR"/>
    <property type="match status" value="1"/>
</dbReference>
<dbReference type="GO" id="GO:0016020">
    <property type="term" value="C:membrane"/>
    <property type="evidence" value="ECO:0007669"/>
    <property type="project" value="UniProtKB-SubCell"/>
</dbReference>
<dbReference type="SUPFAM" id="SSF49265">
    <property type="entry name" value="Fibronectin type III"/>
    <property type="match status" value="2"/>
</dbReference>
<dbReference type="InterPro" id="IPR036116">
    <property type="entry name" value="FN3_sf"/>
</dbReference>
<dbReference type="SMART" id="SM00060">
    <property type="entry name" value="FN3"/>
    <property type="match status" value="2"/>
</dbReference>
<evidence type="ECO:0000256" key="2">
    <source>
        <dbReference type="SAM" id="Phobius"/>
    </source>
</evidence>
<reference evidence="4 5" key="2">
    <citation type="submission" date="2018-11" db="EMBL/GenBank/DDBJ databases">
        <authorList>
            <consortium name="Pathogen Informatics"/>
        </authorList>
    </citation>
    <scope>NUCLEOTIDE SEQUENCE [LARGE SCALE GENOMIC DNA]</scope>
    <source>
        <strain evidence="4 5">Egypt</strain>
    </source>
</reference>
<feature type="region of interest" description="Disordered" evidence="1">
    <location>
        <begin position="708"/>
        <end position="738"/>
    </location>
</feature>
<dbReference type="PROSITE" id="PS50853">
    <property type="entry name" value="FN3"/>
    <property type="match status" value="1"/>
</dbReference>
<dbReference type="WBParaSite" id="ECPE_0000309301-mRNA-1">
    <property type="protein sequence ID" value="ECPE_0000309301-mRNA-1"/>
    <property type="gene ID" value="ECPE_0000309301"/>
</dbReference>
<keyword evidence="2" id="KW-1133">Transmembrane helix</keyword>
<dbReference type="EMBL" id="UZAN01040088">
    <property type="protein sequence ID" value="VDP68402.1"/>
    <property type="molecule type" value="Genomic_DNA"/>
</dbReference>
<organism evidence="6">
    <name type="scientific">Echinostoma caproni</name>
    <dbReference type="NCBI Taxonomy" id="27848"/>
    <lineage>
        <taxon>Eukaryota</taxon>
        <taxon>Metazoa</taxon>
        <taxon>Spiralia</taxon>
        <taxon>Lophotrochozoa</taxon>
        <taxon>Platyhelminthes</taxon>
        <taxon>Trematoda</taxon>
        <taxon>Digenea</taxon>
        <taxon>Plagiorchiida</taxon>
        <taxon>Echinostomata</taxon>
        <taxon>Echinostomatoidea</taxon>
        <taxon>Echinostomatidae</taxon>
        <taxon>Echinostoma</taxon>
    </lineage>
</organism>
<name>A0A183A805_9TREM</name>
<dbReference type="PANTHER" id="PTHR46957:SF3">
    <property type="entry name" value="CYTOKINE RECEPTOR"/>
    <property type="match status" value="1"/>
</dbReference>
<evidence type="ECO:0000313" key="4">
    <source>
        <dbReference type="EMBL" id="VDP68402.1"/>
    </source>
</evidence>
<feature type="transmembrane region" description="Helical" evidence="2">
    <location>
        <begin position="510"/>
        <end position="535"/>
    </location>
</feature>
<protein>
    <submittedName>
        <fullName evidence="6">Fibronectin type-III domain-containing protein</fullName>
    </submittedName>
</protein>
<keyword evidence="5" id="KW-1185">Reference proteome</keyword>
<reference evidence="6" key="1">
    <citation type="submission" date="2016-06" db="UniProtKB">
        <authorList>
            <consortium name="WormBaseParasite"/>
        </authorList>
    </citation>
    <scope>IDENTIFICATION</scope>
</reference>
<gene>
    <name evidence="4" type="ORF">ECPE_LOCUS3090</name>
</gene>
<evidence type="ECO:0000256" key="1">
    <source>
        <dbReference type="SAM" id="MobiDB-lite"/>
    </source>
</evidence>
<evidence type="ECO:0000313" key="6">
    <source>
        <dbReference type="WBParaSite" id="ECPE_0000309301-mRNA-1"/>
    </source>
</evidence>
<dbReference type="AlphaFoldDB" id="A0A183A805"/>
<sequence length="792" mass="87465">MCFVPLRPYKAPQTPVDLQTFRSSPTSARLEWNLKNGGVSPEHFVVYYTAGSELAPLNQWNRALTKGEFTFTELVNLDPKLTYAAKVSAVDVDGRESLPSTTVYISNAGLGDQKQRPSPSISRSRTSLGTPRLGLLKYPDYFAVRNLKCAAQTSSSIGLEWIGPVEFKDLIEYEITLNGRKEFLTEYGVLKAVHLGERQIRQAHQPATRFPSWYKTTLDRQTPDQLLQFLQVTDLEPYSRYEFVVRPLYQLRSSLGGTGSGGVGVDQTEGVSVTVICHTDWKRPQVVEAPELEAIHPPLDSQASSGTLLELRIQRITEQNGPLHEYFVLVAPYSCATDSNIDFEQPPDQFSFATLSNNLRKPVTEAAPYLAIRGSPIDLFKPNHNTAIVILGSEQPQRVSRTAGEPSLEFSDSHTINGTVRGKRSATFIDSFEPSENQEIRVANRPIDLSCTYRVALSACSKYPNGRLLCTYSPWSEPIHPKAEDSMTGTNNGVQTATAKSGRIRNASKFTILIIGLTCGLVFFALLSIILACVLRYRKRHLTERHILGSATQWDAQFCGDLMKSMHADEAATSLAFHGGSKRKGVKPFRKRIPPSALFYSFSSSGLHSPSNSSMGLQMMRPMYPSAGGLAAVVPGRSITSQSLRSAESPAGTDLLVTNFATADLPVHSSTEIPKSPDCGLRTGVIHCDHVNSIMECTAVQPGVIGAPVGTDGPDRRTEMGPTMPMPTSSSFSTDSNTRKHEAYSKRSFLRVHLIHNELFIRILVENRKEVYRYQLAFDRRILSNVLVDQNG</sequence>
<dbReference type="Gene3D" id="2.60.40.10">
    <property type="entry name" value="Immunoglobulins"/>
    <property type="match status" value="1"/>
</dbReference>
<dbReference type="Proteomes" id="UP000272942">
    <property type="component" value="Unassembled WGS sequence"/>
</dbReference>
<evidence type="ECO:0000313" key="5">
    <source>
        <dbReference type="Proteomes" id="UP000272942"/>
    </source>
</evidence>
<keyword evidence="2" id="KW-0812">Transmembrane</keyword>